<gene>
    <name evidence="1" type="ORF">CEP54_007532</name>
</gene>
<dbReference type="AlphaFoldDB" id="A0A428Q0Y0"/>
<organism evidence="1 2">
    <name type="scientific">Fusarium duplospermum</name>
    <dbReference type="NCBI Taxonomy" id="1325734"/>
    <lineage>
        <taxon>Eukaryota</taxon>
        <taxon>Fungi</taxon>
        <taxon>Dikarya</taxon>
        <taxon>Ascomycota</taxon>
        <taxon>Pezizomycotina</taxon>
        <taxon>Sordariomycetes</taxon>
        <taxon>Hypocreomycetidae</taxon>
        <taxon>Hypocreales</taxon>
        <taxon>Nectriaceae</taxon>
        <taxon>Fusarium</taxon>
        <taxon>Fusarium solani species complex</taxon>
    </lineage>
</organism>
<evidence type="ECO:0000313" key="2">
    <source>
        <dbReference type="Proteomes" id="UP000288168"/>
    </source>
</evidence>
<accession>A0A428Q0Y0</accession>
<dbReference type="OrthoDB" id="10530904at2759"/>
<keyword evidence="2" id="KW-1185">Reference proteome</keyword>
<protein>
    <submittedName>
        <fullName evidence="1">Uncharacterized protein</fullName>
    </submittedName>
</protein>
<reference evidence="1 2" key="1">
    <citation type="submission" date="2017-06" db="EMBL/GenBank/DDBJ databases">
        <title>Comparative genomic analysis of Ambrosia Fusariam Clade fungi.</title>
        <authorList>
            <person name="Stajich J.E."/>
            <person name="Carrillo J."/>
            <person name="Kijimoto T."/>
            <person name="Eskalen A."/>
            <person name="O'Donnell K."/>
            <person name="Kasson M."/>
        </authorList>
    </citation>
    <scope>NUCLEOTIDE SEQUENCE [LARGE SCALE GENOMIC DNA]</scope>
    <source>
        <strain evidence="1 2">NRRL62584</strain>
    </source>
</reference>
<proteinExistence type="predicted"/>
<name>A0A428Q0Y0_9HYPO</name>
<dbReference type="EMBL" id="NKCI01000070">
    <property type="protein sequence ID" value="RSL58872.1"/>
    <property type="molecule type" value="Genomic_DNA"/>
</dbReference>
<evidence type="ECO:0000313" key="1">
    <source>
        <dbReference type="EMBL" id="RSL58872.1"/>
    </source>
</evidence>
<comment type="caution">
    <text evidence="1">The sequence shown here is derived from an EMBL/GenBank/DDBJ whole genome shotgun (WGS) entry which is preliminary data.</text>
</comment>
<sequence>MARADPSAKAWLKLSLSLFIFNSRISIPSSSAQRRSTTVPLLPLSPSTRRLSNMCTTTITRFYCIVCSYLVSFEQDEEPCEYHKSKTPEKCKLAIDIKQKSVDPQQCHKCEAKLKKKKKTVK</sequence>
<dbReference type="Proteomes" id="UP000288168">
    <property type="component" value="Unassembled WGS sequence"/>
</dbReference>